<sequence>MCVRVWSTTHYMDNIKSMYKDNCTHILHTPKFTNINMQ</sequence>
<name>A0A2P2PMN4_RHIMU</name>
<proteinExistence type="predicted"/>
<dbReference type="EMBL" id="GGEC01075509">
    <property type="protein sequence ID" value="MBX55993.1"/>
    <property type="molecule type" value="Transcribed_RNA"/>
</dbReference>
<reference evidence="1" key="1">
    <citation type="submission" date="2018-02" db="EMBL/GenBank/DDBJ databases">
        <title>Rhizophora mucronata_Transcriptome.</title>
        <authorList>
            <person name="Meera S.P."/>
            <person name="Sreeshan A."/>
            <person name="Augustine A."/>
        </authorList>
    </citation>
    <scope>NUCLEOTIDE SEQUENCE</scope>
    <source>
        <tissue evidence="1">Leaf</tissue>
    </source>
</reference>
<accession>A0A2P2PMN4</accession>
<evidence type="ECO:0000313" key="1">
    <source>
        <dbReference type="EMBL" id="MBX55993.1"/>
    </source>
</evidence>
<organism evidence="1">
    <name type="scientific">Rhizophora mucronata</name>
    <name type="common">Asiatic mangrove</name>
    <dbReference type="NCBI Taxonomy" id="61149"/>
    <lineage>
        <taxon>Eukaryota</taxon>
        <taxon>Viridiplantae</taxon>
        <taxon>Streptophyta</taxon>
        <taxon>Embryophyta</taxon>
        <taxon>Tracheophyta</taxon>
        <taxon>Spermatophyta</taxon>
        <taxon>Magnoliopsida</taxon>
        <taxon>eudicotyledons</taxon>
        <taxon>Gunneridae</taxon>
        <taxon>Pentapetalae</taxon>
        <taxon>rosids</taxon>
        <taxon>fabids</taxon>
        <taxon>Malpighiales</taxon>
        <taxon>Rhizophoraceae</taxon>
        <taxon>Rhizophora</taxon>
    </lineage>
</organism>
<dbReference type="AlphaFoldDB" id="A0A2P2PMN4"/>
<protein>
    <submittedName>
        <fullName evidence="1">Uncharacterized protein</fullName>
    </submittedName>
</protein>